<keyword evidence="12" id="KW-1185">Reference proteome</keyword>
<feature type="transmembrane region" description="Helical" evidence="9">
    <location>
        <begin position="884"/>
        <end position="902"/>
    </location>
</feature>
<dbReference type="InterPro" id="IPR000731">
    <property type="entry name" value="SSD"/>
</dbReference>
<dbReference type="InterPro" id="IPR027463">
    <property type="entry name" value="AcrB_DN_DC_subdom"/>
</dbReference>
<dbReference type="InterPro" id="IPR001036">
    <property type="entry name" value="Acrflvin-R"/>
</dbReference>
<keyword evidence="8 9" id="KW-0472">Membrane</keyword>
<proteinExistence type="inferred from homology"/>
<feature type="transmembrane region" description="Helical" evidence="9">
    <location>
        <begin position="909"/>
        <end position="929"/>
    </location>
</feature>
<keyword evidence="6 9" id="KW-0812">Transmembrane</keyword>
<feature type="domain" description="SSD" evidence="10">
    <location>
        <begin position="369"/>
        <end position="498"/>
    </location>
</feature>
<dbReference type="PROSITE" id="PS50156">
    <property type="entry name" value="SSD"/>
    <property type="match status" value="1"/>
</dbReference>
<evidence type="ECO:0000256" key="1">
    <source>
        <dbReference type="ARBA" id="ARBA00004429"/>
    </source>
</evidence>
<dbReference type="NCBIfam" id="NF000282">
    <property type="entry name" value="RND_permease_1"/>
    <property type="match status" value="1"/>
</dbReference>
<dbReference type="InterPro" id="IPR004764">
    <property type="entry name" value="MdtF-like"/>
</dbReference>
<feature type="transmembrane region" description="Helical" evidence="9">
    <location>
        <begin position="935"/>
        <end position="959"/>
    </location>
</feature>
<dbReference type="Gene3D" id="3.30.70.1320">
    <property type="entry name" value="Multidrug efflux transporter AcrB pore domain like"/>
    <property type="match status" value="1"/>
</dbReference>
<comment type="similarity">
    <text evidence="2 9">Belongs to the resistance-nodulation-cell division (RND) (TC 2.A.6) family.</text>
</comment>
<evidence type="ECO:0000256" key="3">
    <source>
        <dbReference type="ARBA" id="ARBA00022448"/>
    </source>
</evidence>
<feature type="transmembrane region" description="Helical" evidence="9">
    <location>
        <begin position="343"/>
        <end position="363"/>
    </location>
</feature>
<dbReference type="SUPFAM" id="SSF82693">
    <property type="entry name" value="Multidrug efflux transporter AcrB pore domain, PN1, PN2, PC1 and PC2 subdomains"/>
    <property type="match status" value="4"/>
</dbReference>
<dbReference type="Gene3D" id="1.20.1640.10">
    <property type="entry name" value="Multidrug efflux transporter AcrB transmembrane domain"/>
    <property type="match status" value="2"/>
</dbReference>
<evidence type="ECO:0000256" key="5">
    <source>
        <dbReference type="ARBA" id="ARBA00022519"/>
    </source>
</evidence>
<keyword evidence="4" id="KW-1003">Cell membrane</keyword>
<dbReference type="Pfam" id="PF00873">
    <property type="entry name" value="ACR_tran"/>
    <property type="match status" value="1"/>
</dbReference>
<evidence type="ECO:0000256" key="6">
    <source>
        <dbReference type="ARBA" id="ARBA00022692"/>
    </source>
</evidence>
<dbReference type="FunFam" id="3.30.70.1430:FF:000001">
    <property type="entry name" value="Efflux pump membrane transporter"/>
    <property type="match status" value="1"/>
</dbReference>
<evidence type="ECO:0000259" key="10">
    <source>
        <dbReference type="PROSITE" id="PS50156"/>
    </source>
</evidence>
<evidence type="ECO:0000256" key="4">
    <source>
        <dbReference type="ARBA" id="ARBA00022475"/>
    </source>
</evidence>
<dbReference type="Proteomes" id="UP000286576">
    <property type="component" value="Unassembled WGS sequence"/>
</dbReference>
<feature type="transmembrane region" description="Helical" evidence="9">
    <location>
        <begin position="1012"/>
        <end position="1038"/>
    </location>
</feature>
<dbReference type="GO" id="GO:0005886">
    <property type="term" value="C:plasma membrane"/>
    <property type="evidence" value="ECO:0007669"/>
    <property type="project" value="UniProtKB-SubCell"/>
</dbReference>
<dbReference type="Gene3D" id="3.30.70.1440">
    <property type="entry name" value="Multidrug efflux transporter AcrB pore domain"/>
    <property type="match status" value="1"/>
</dbReference>
<evidence type="ECO:0000256" key="2">
    <source>
        <dbReference type="ARBA" id="ARBA00010942"/>
    </source>
</evidence>
<dbReference type="GO" id="GO:0009636">
    <property type="term" value="P:response to toxic substance"/>
    <property type="evidence" value="ECO:0007669"/>
    <property type="project" value="UniProtKB-ARBA"/>
</dbReference>
<feature type="transmembrane region" description="Helical" evidence="9">
    <location>
        <begin position="370"/>
        <end position="390"/>
    </location>
</feature>
<feature type="transmembrane region" description="Helical" evidence="9">
    <location>
        <begin position="396"/>
        <end position="420"/>
    </location>
</feature>
<reference evidence="11 12" key="1">
    <citation type="submission" date="2018-08" db="EMBL/GenBank/DDBJ databases">
        <title>Erythrobacter zhengii sp.nov., a bacterium isolated from deep-sea sediment.</title>
        <authorList>
            <person name="Fang C."/>
            <person name="Wu Y.-H."/>
            <person name="Sun C."/>
            <person name="Wang H."/>
            <person name="Cheng H."/>
            <person name="Meng F.-X."/>
            <person name="Wang C.-S."/>
            <person name="Xu X.-W."/>
        </authorList>
    </citation>
    <scope>NUCLEOTIDE SEQUENCE [LARGE SCALE GENOMIC DNA]</scope>
    <source>
        <strain evidence="11 12">V18</strain>
    </source>
</reference>
<evidence type="ECO:0000313" key="11">
    <source>
        <dbReference type="EMBL" id="RIV88027.1"/>
    </source>
</evidence>
<keyword evidence="7 9" id="KW-1133">Transmembrane helix</keyword>
<sequence length="1070" mass="113666">MNISRFFIDRPIFAAVIAIVITLIGAFSYPLLPLSQYPEIAPPTIVIQAPYSGAPPETIAETVAAPIEQEINGVENMLYIQSSSTQGLAQITVTFEPGTDLDAAQVLVQNRVRLAEPRLPEEVRQVGVTVNKEATGFLLIATLTAQPGSGLDIDYVGNYAQTVVRDALLRLPGVGGVNVFGGGNYSMRVWIDPDRAAGRNLTAGEIIAALRGQNVQVAGGALGQSPNSASPAFEVPVEVQGRLGTPEEFADVVLKSDPQTGSITRLRDVARVELGNQDYGIRAFYNGDRSVALAITQQPGSNALDAATLVEQELETLSESFPAGLTYATPYNPTEFVAASVEAVQTTLLEAVVLVVLVIMVFLQTWRAAIIPIIAIPIALIGTFAVQLALGFSINSLSLFALVLAVGIVVDDAIVVVEAVEKHVRDGLSPREAAHRTMREVSGALIAIGLVLISVFVPTALTPGIPGIFYRQFAVTIAAAATISLLVSLTLSPALAALLLKPHEPGHADQGPRWLRPLRVGAQKFNQGFDWLSERYGRFTARAVRTTTIMLVIYAGLLALTGWRLTDTPTGFIPEQDQGILIGVVQMPPGASLDRTNDVIDDLLEVALEQEGVDSAISIAGLDGTTSATSSNAGTIFMRLKDWSERGEDLSADALAATLTGKFAALTDQGNIFMVAPPTVSGLGNGSGFVMMVQDRAGSGYRGLEGTAGPLMGAAAQQPEVLNQVFTTYNTGTPRVRAEIDRDRAQLLGVQPGQAYDALGTYIGSTYVNDFNLMGRTYRVTAQAEPYARDEISDIGRLQVRSSSGSMVPLSSVATLHDDSGPARVIRYNLFPAYELQGQAAPGVSSGQAIETMEQIASNVLPDGFGYEWTGLAYQEQAAGSSSALIFVLAVVFVFLVLAAQYESLTLPLAVILIVPMCILAAMIGVNIRGMDNNILTQVGLVVLIALAAKNAILIVEFAKQGEDAGMRRIEAAVAAAKSRLRPILMTSFAFIFGVLPLAIASGPGAEMRQSLGTAVVFGMFGVTIFGLIFTPVFYVVTRSFGRTLRYRRLKRRRAARGAASVAEPEGVLS</sequence>
<dbReference type="FunFam" id="1.20.1640.10:FF:000001">
    <property type="entry name" value="Efflux pump membrane transporter"/>
    <property type="match status" value="1"/>
</dbReference>
<name>A0A418NVI7_9SPHN</name>
<feature type="transmembrane region" description="Helical" evidence="9">
    <location>
        <begin position="12"/>
        <end position="32"/>
    </location>
</feature>
<feature type="transmembrane region" description="Helical" evidence="9">
    <location>
        <begin position="980"/>
        <end position="1000"/>
    </location>
</feature>
<evidence type="ECO:0000256" key="7">
    <source>
        <dbReference type="ARBA" id="ARBA00022989"/>
    </source>
</evidence>
<dbReference type="AlphaFoldDB" id="A0A418NVI7"/>
<keyword evidence="3 9" id="KW-0813">Transport</keyword>
<comment type="subcellular location">
    <subcellularLocation>
        <location evidence="1 9">Cell inner membrane</location>
        <topology evidence="1 9">Multi-pass membrane protein</topology>
    </subcellularLocation>
</comment>
<keyword evidence="5 9" id="KW-0997">Cell inner membrane</keyword>
<dbReference type="SUPFAM" id="SSF82714">
    <property type="entry name" value="Multidrug efflux transporter AcrB TolC docking domain, DN and DC subdomains"/>
    <property type="match status" value="2"/>
</dbReference>
<accession>A0A418NVI7</accession>
<dbReference type="RefSeq" id="WP_119586004.1">
    <property type="nucleotide sequence ID" value="NZ_CAWODQ010000012.1"/>
</dbReference>
<dbReference type="SUPFAM" id="SSF82866">
    <property type="entry name" value="Multidrug efflux transporter AcrB transmembrane domain"/>
    <property type="match status" value="2"/>
</dbReference>
<protein>
    <recommendedName>
        <fullName evidence="9">Efflux pump membrane transporter</fullName>
    </recommendedName>
</protein>
<dbReference type="GO" id="GO:0042910">
    <property type="term" value="F:xenobiotic transmembrane transporter activity"/>
    <property type="evidence" value="ECO:0007669"/>
    <property type="project" value="TreeGrafter"/>
</dbReference>
<organism evidence="11 12">
    <name type="scientific">Aurantiacibacter zhengii</name>
    <dbReference type="NCBI Taxonomy" id="2307003"/>
    <lineage>
        <taxon>Bacteria</taxon>
        <taxon>Pseudomonadati</taxon>
        <taxon>Pseudomonadota</taxon>
        <taxon>Alphaproteobacteria</taxon>
        <taxon>Sphingomonadales</taxon>
        <taxon>Erythrobacteraceae</taxon>
        <taxon>Aurantiacibacter</taxon>
    </lineage>
</organism>
<dbReference type="OrthoDB" id="9807350at2"/>
<dbReference type="PANTHER" id="PTHR32063">
    <property type="match status" value="1"/>
</dbReference>
<evidence type="ECO:0000256" key="9">
    <source>
        <dbReference type="RuleBase" id="RU364070"/>
    </source>
</evidence>
<dbReference type="GO" id="GO:0015562">
    <property type="term" value="F:efflux transmembrane transporter activity"/>
    <property type="evidence" value="ECO:0007669"/>
    <property type="project" value="InterPro"/>
</dbReference>
<feature type="transmembrane region" description="Helical" evidence="9">
    <location>
        <begin position="473"/>
        <end position="500"/>
    </location>
</feature>
<dbReference type="Gene3D" id="3.30.70.1430">
    <property type="entry name" value="Multidrug efflux transporter AcrB pore domain"/>
    <property type="match status" value="2"/>
</dbReference>
<dbReference type="Gene3D" id="3.30.2090.10">
    <property type="entry name" value="Multidrug efflux transporter AcrB TolC docking domain, DN and DC subdomains"/>
    <property type="match status" value="2"/>
</dbReference>
<dbReference type="NCBIfam" id="TIGR00915">
    <property type="entry name" value="2A0602"/>
    <property type="match status" value="1"/>
</dbReference>
<gene>
    <name evidence="11" type="ORF">D2V07_06960</name>
</gene>
<comment type="caution">
    <text evidence="11">The sequence shown here is derived from an EMBL/GenBank/DDBJ whole genome shotgun (WGS) entry which is preliminary data.</text>
</comment>
<dbReference type="PRINTS" id="PR00702">
    <property type="entry name" value="ACRIFLAVINRP"/>
</dbReference>
<dbReference type="EMBL" id="QXFL01000002">
    <property type="protein sequence ID" value="RIV88027.1"/>
    <property type="molecule type" value="Genomic_DNA"/>
</dbReference>
<evidence type="ECO:0000256" key="8">
    <source>
        <dbReference type="ARBA" id="ARBA00023136"/>
    </source>
</evidence>
<dbReference type="PANTHER" id="PTHR32063:SF11">
    <property type="entry name" value="CATION OR DRUG EFFLUX SYSTEM PROTEIN"/>
    <property type="match status" value="1"/>
</dbReference>
<evidence type="ECO:0000313" key="12">
    <source>
        <dbReference type="Proteomes" id="UP000286576"/>
    </source>
</evidence>
<feature type="transmembrane region" description="Helical" evidence="9">
    <location>
        <begin position="441"/>
        <end position="461"/>
    </location>
</feature>
<feature type="transmembrane region" description="Helical" evidence="9">
    <location>
        <begin position="543"/>
        <end position="563"/>
    </location>
</feature>